<evidence type="ECO:0000313" key="1">
    <source>
        <dbReference type="EMBL" id="VDK59199.1"/>
    </source>
</evidence>
<dbReference type="AlphaFoldDB" id="A0A3P6RFD1"/>
<keyword evidence="2" id="KW-1185">Reference proteome</keyword>
<dbReference type="EMBL" id="UYRV01012830">
    <property type="protein sequence ID" value="VDK59199.1"/>
    <property type="molecule type" value="Genomic_DNA"/>
</dbReference>
<proteinExistence type="predicted"/>
<dbReference type="Proteomes" id="UP000271889">
    <property type="component" value="Unassembled WGS sequence"/>
</dbReference>
<organism evidence="1 2">
    <name type="scientific">Cylicostephanus goldi</name>
    <name type="common">Nematode worm</name>
    <dbReference type="NCBI Taxonomy" id="71465"/>
    <lineage>
        <taxon>Eukaryota</taxon>
        <taxon>Metazoa</taxon>
        <taxon>Ecdysozoa</taxon>
        <taxon>Nematoda</taxon>
        <taxon>Chromadorea</taxon>
        <taxon>Rhabditida</taxon>
        <taxon>Rhabditina</taxon>
        <taxon>Rhabditomorpha</taxon>
        <taxon>Strongyloidea</taxon>
        <taxon>Strongylidae</taxon>
        <taxon>Cylicostephanus</taxon>
    </lineage>
</organism>
<accession>A0A3P6RFD1</accession>
<evidence type="ECO:0000313" key="2">
    <source>
        <dbReference type="Proteomes" id="UP000271889"/>
    </source>
</evidence>
<protein>
    <submittedName>
        <fullName evidence="1">Uncharacterized protein</fullName>
    </submittedName>
</protein>
<dbReference type="OrthoDB" id="5796278at2759"/>
<name>A0A3P6RFD1_CYLGO</name>
<sequence>MDPHLAQGPLAVSVCGEAYVENLVTYLKAKARVNEALNYQTYRKGMRLAGFYERQFAVLPRPWFFLYMKLLTPIDKDPNLADLVTLVTHSKVVALSDVSFTTPKKRNGKNDDDVFQITEQHQLV</sequence>
<reference evidence="1 2" key="1">
    <citation type="submission" date="2018-11" db="EMBL/GenBank/DDBJ databases">
        <authorList>
            <consortium name="Pathogen Informatics"/>
        </authorList>
    </citation>
    <scope>NUCLEOTIDE SEQUENCE [LARGE SCALE GENOMIC DNA]</scope>
</reference>
<gene>
    <name evidence="1" type="ORF">CGOC_LOCUS4580</name>
</gene>